<proteinExistence type="predicted"/>
<organism evidence="2 3">
    <name type="scientific">Molorchus minor</name>
    <dbReference type="NCBI Taxonomy" id="1323400"/>
    <lineage>
        <taxon>Eukaryota</taxon>
        <taxon>Metazoa</taxon>
        <taxon>Ecdysozoa</taxon>
        <taxon>Arthropoda</taxon>
        <taxon>Hexapoda</taxon>
        <taxon>Insecta</taxon>
        <taxon>Pterygota</taxon>
        <taxon>Neoptera</taxon>
        <taxon>Endopterygota</taxon>
        <taxon>Coleoptera</taxon>
        <taxon>Polyphaga</taxon>
        <taxon>Cucujiformia</taxon>
        <taxon>Chrysomeloidea</taxon>
        <taxon>Cerambycidae</taxon>
        <taxon>Lamiinae</taxon>
        <taxon>Monochamini</taxon>
        <taxon>Molorchus</taxon>
    </lineage>
</organism>
<keyword evidence="3" id="KW-1185">Reference proteome</keyword>
<evidence type="ECO:0000313" key="3">
    <source>
        <dbReference type="Proteomes" id="UP001162164"/>
    </source>
</evidence>
<evidence type="ECO:0000313" key="2">
    <source>
        <dbReference type="EMBL" id="KAJ8966921.1"/>
    </source>
</evidence>
<sequence>MTCVKEDLSAEECDKSEILVLKLVQQESQITGDVPDCDAVDQQSLSRKVLHRQKLLGDLRRGSATEYLGQLKWWSKRSKKTQVKTGQSPYGKGSISETYTTVVSIRVCKQTPLRWITVAVRTPSRNQKRVQRDESECAEAGVPKAEYPNRK</sequence>
<evidence type="ECO:0000256" key="1">
    <source>
        <dbReference type="SAM" id="MobiDB-lite"/>
    </source>
</evidence>
<accession>A0ABQ9IW01</accession>
<comment type="caution">
    <text evidence="2">The sequence shown here is derived from an EMBL/GenBank/DDBJ whole genome shotgun (WGS) entry which is preliminary data.</text>
</comment>
<protein>
    <submittedName>
        <fullName evidence="2">Uncharacterized protein</fullName>
    </submittedName>
</protein>
<dbReference type="Proteomes" id="UP001162164">
    <property type="component" value="Unassembled WGS sequence"/>
</dbReference>
<feature type="region of interest" description="Disordered" evidence="1">
    <location>
        <begin position="123"/>
        <end position="151"/>
    </location>
</feature>
<reference evidence="2" key="1">
    <citation type="journal article" date="2023" name="Insect Mol. Biol.">
        <title>Genome sequencing provides insights into the evolution of gene families encoding plant cell wall-degrading enzymes in longhorned beetles.</title>
        <authorList>
            <person name="Shin N.R."/>
            <person name="Okamura Y."/>
            <person name="Kirsch R."/>
            <person name="Pauchet Y."/>
        </authorList>
    </citation>
    <scope>NUCLEOTIDE SEQUENCE</scope>
    <source>
        <strain evidence="2">MMC_N1</strain>
    </source>
</reference>
<gene>
    <name evidence="2" type="ORF">NQ317_002598</name>
</gene>
<dbReference type="EMBL" id="JAPWTJ010002271">
    <property type="protein sequence ID" value="KAJ8966921.1"/>
    <property type="molecule type" value="Genomic_DNA"/>
</dbReference>
<name>A0ABQ9IW01_9CUCU</name>